<dbReference type="PANTHER" id="PTHR37820">
    <property type="entry name" value="CELL DIVISION PROTEIN DIVIB"/>
    <property type="match status" value="1"/>
</dbReference>
<reference evidence="11 12" key="1">
    <citation type="submission" date="2012-09" db="EMBL/GenBank/DDBJ databases">
        <title>The Genome Sequence of Alloiococcus otitis ATCC 51267.</title>
        <authorList>
            <consortium name="The Broad Institute Genome Sequencing Platform"/>
            <person name="Earl A."/>
            <person name="Ward D."/>
            <person name="Feldgarden M."/>
            <person name="Gevers D."/>
            <person name="Huys G."/>
            <person name="Walker B."/>
            <person name="Young S.K."/>
            <person name="Zeng Q."/>
            <person name="Gargeya S."/>
            <person name="Fitzgerald M."/>
            <person name="Haas B."/>
            <person name="Abouelleil A."/>
            <person name="Alvarado L."/>
            <person name="Arachchi H.M."/>
            <person name="Berlin A.M."/>
            <person name="Chapman S.B."/>
            <person name="Goldberg J."/>
            <person name="Griggs A."/>
            <person name="Gujja S."/>
            <person name="Hansen M."/>
            <person name="Howarth C."/>
            <person name="Imamovic A."/>
            <person name="Larimer J."/>
            <person name="McCowen C."/>
            <person name="Montmayeur A."/>
            <person name="Murphy C."/>
            <person name="Neiman D."/>
            <person name="Pearson M."/>
            <person name="Priest M."/>
            <person name="Roberts A."/>
            <person name="Saif S."/>
            <person name="Shea T."/>
            <person name="Sisk P."/>
            <person name="Sykes S."/>
            <person name="Wortman J."/>
            <person name="Nusbaum C."/>
            <person name="Birren B."/>
        </authorList>
    </citation>
    <scope>NUCLEOTIDE SEQUENCE [LARGE SCALE GENOMIC DNA]</scope>
    <source>
        <strain evidence="11 12">ATCC 51267</strain>
    </source>
</reference>
<dbReference type="STRING" id="883081.HMPREF9698_00112"/>
<sequence>MVKTKGKFGPQSKKISRIKATSLILAFSLVFLASFYLLSPLNKIETIQVEGNEKVSDEEVIQSSGLQPASPMVETWLDRSYFGKALLDREDYIQAVTIRMEDYQTLGVKVEEYDLLGQIHVDAEEGSEDLYDILENKDLTPAQDPRNSVPLLLNFEPESDLFDQLLGELKETNDSVLSQISEIEWLDLDRNPKLLKLNMTDGNQVLINVPYFARRINYYPQLTAAVDNVPGIFDLEAGSFFRPFGQEEAGESDHEQDSGGQEKQEDAQDQEVNPANPEDQERAPANLVDPPQADSQTE</sequence>
<dbReference type="Proteomes" id="UP000009875">
    <property type="component" value="Unassembled WGS sequence"/>
</dbReference>
<dbReference type="InterPro" id="IPR013685">
    <property type="entry name" value="POTRA_FtsQ_type"/>
</dbReference>
<dbReference type="RefSeq" id="WP_003776260.1">
    <property type="nucleotide sequence ID" value="NZ_JH992957.1"/>
</dbReference>
<dbReference type="GO" id="GO:0051301">
    <property type="term" value="P:cell division"/>
    <property type="evidence" value="ECO:0007669"/>
    <property type="project" value="UniProtKB-KW"/>
</dbReference>
<comment type="subcellular location">
    <subcellularLocation>
        <location evidence="1">Membrane</location>
    </subcellularLocation>
</comment>
<evidence type="ECO:0000313" key="11">
    <source>
        <dbReference type="EMBL" id="EKU94384.1"/>
    </source>
</evidence>
<protein>
    <recommendedName>
        <fullName evidence="10">POTRA domain-containing protein</fullName>
    </recommendedName>
</protein>
<keyword evidence="7" id="KW-0131">Cell cycle</keyword>
<dbReference type="InterPro" id="IPR034746">
    <property type="entry name" value="POTRA"/>
</dbReference>
<dbReference type="PROSITE" id="PS51779">
    <property type="entry name" value="POTRA"/>
    <property type="match status" value="1"/>
</dbReference>
<evidence type="ECO:0000256" key="8">
    <source>
        <dbReference type="SAM" id="MobiDB-lite"/>
    </source>
</evidence>
<feature type="transmembrane region" description="Helical" evidence="9">
    <location>
        <begin position="20"/>
        <end position="38"/>
    </location>
</feature>
<keyword evidence="5 9" id="KW-1133">Transmembrane helix</keyword>
<feature type="compositionally biased region" description="Basic and acidic residues" evidence="8">
    <location>
        <begin position="251"/>
        <end position="266"/>
    </location>
</feature>
<dbReference type="HOGENOM" id="CLU_932681_0_0_9"/>
<keyword evidence="4 9" id="KW-0812">Transmembrane</keyword>
<evidence type="ECO:0000256" key="3">
    <source>
        <dbReference type="ARBA" id="ARBA00022618"/>
    </source>
</evidence>
<comment type="caution">
    <text evidence="11">The sequence shown here is derived from an EMBL/GenBank/DDBJ whole genome shotgun (WGS) entry which is preliminary data.</text>
</comment>
<evidence type="ECO:0000256" key="9">
    <source>
        <dbReference type="SAM" id="Phobius"/>
    </source>
</evidence>
<proteinExistence type="predicted"/>
<dbReference type="PANTHER" id="PTHR37820:SF1">
    <property type="entry name" value="CELL DIVISION PROTEIN FTSQ"/>
    <property type="match status" value="1"/>
</dbReference>
<dbReference type="eggNOG" id="COG1589">
    <property type="taxonomic scope" value="Bacteria"/>
</dbReference>
<evidence type="ECO:0000256" key="7">
    <source>
        <dbReference type="ARBA" id="ARBA00023306"/>
    </source>
</evidence>
<evidence type="ECO:0000256" key="4">
    <source>
        <dbReference type="ARBA" id="ARBA00022692"/>
    </source>
</evidence>
<keyword evidence="12" id="KW-1185">Reference proteome</keyword>
<feature type="region of interest" description="Disordered" evidence="8">
    <location>
        <begin position="246"/>
        <end position="298"/>
    </location>
</feature>
<dbReference type="EMBL" id="AGXA01000002">
    <property type="protein sequence ID" value="EKU94384.1"/>
    <property type="molecule type" value="Genomic_DNA"/>
</dbReference>
<evidence type="ECO:0000256" key="5">
    <source>
        <dbReference type="ARBA" id="ARBA00022989"/>
    </source>
</evidence>
<evidence type="ECO:0000256" key="1">
    <source>
        <dbReference type="ARBA" id="ARBA00004370"/>
    </source>
</evidence>
<gene>
    <name evidence="11" type="ORF">HMPREF9698_00112</name>
</gene>
<dbReference type="InterPro" id="IPR050487">
    <property type="entry name" value="FtsQ_DivIB"/>
</dbReference>
<accession>K9EAZ6</accession>
<dbReference type="GO" id="GO:0005886">
    <property type="term" value="C:plasma membrane"/>
    <property type="evidence" value="ECO:0007669"/>
    <property type="project" value="TreeGrafter"/>
</dbReference>
<evidence type="ECO:0000256" key="6">
    <source>
        <dbReference type="ARBA" id="ARBA00023136"/>
    </source>
</evidence>
<evidence type="ECO:0000313" key="12">
    <source>
        <dbReference type="Proteomes" id="UP000009875"/>
    </source>
</evidence>
<keyword evidence="6 9" id="KW-0472">Membrane</keyword>
<dbReference type="OrthoDB" id="1819027at2"/>
<dbReference type="Gene3D" id="3.40.50.10960">
    <property type="match status" value="1"/>
</dbReference>
<keyword evidence="3" id="KW-0132">Cell division</keyword>
<name>K9EAZ6_9LACT</name>
<keyword evidence="2" id="KW-1003">Cell membrane</keyword>
<evidence type="ECO:0000256" key="2">
    <source>
        <dbReference type="ARBA" id="ARBA00022475"/>
    </source>
</evidence>
<evidence type="ECO:0000259" key="10">
    <source>
        <dbReference type="PROSITE" id="PS51779"/>
    </source>
</evidence>
<feature type="domain" description="POTRA" evidence="10">
    <location>
        <begin position="42"/>
        <end position="113"/>
    </location>
</feature>
<dbReference type="AlphaFoldDB" id="K9EAZ6"/>
<organism evidence="11 12">
    <name type="scientific">Alloiococcus otitis ATCC 51267</name>
    <dbReference type="NCBI Taxonomy" id="883081"/>
    <lineage>
        <taxon>Bacteria</taxon>
        <taxon>Bacillati</taxon>
        <taxon>Bacillota</taxon>
        <taxon>Bacilli</taxon>
        <taxon>Lactobacillales</taxon>
        <taxon>Carnobacteriaceae</taxon>
        <taxon>Alloiococcus</taxon>
    </lineage>
</organism>
<dbReference type="Pfam" id="PF08478">
    <property type="entry name" value="POTRA_1"/>
    <property type="match status" value="1"/>
</dbReference>